<evidence type="ECO:0000313" key="1">
    <source>
        <dbReference type="EMBL" id="PWR73251.1"/>
    </source>
</evidence>
<dbReference type="AlphaFoldDB" id="A0A2V2NCD7"/>
<sequence length="77" mass="8566">MDDSKPVFWIETVKGFVEPGENSLLPDMDADMAGEPERNLVSADTGKHTRAAKTTNIRRIPDAFRYSFPPRTPATNS</sequence>
<organism evidence="1 2">
    <name type="scientific">Methanospirillum lacunae</name>
    <dbReference type="NCBI Taxonomy" id="668570"/>
    <lineage>
        <taxon>Archaea</taxon>
        <taxon>Methanobacteriati</taxon>
        <taxon>Methanobacteriota</taxon>
        <taxon>Stenosarchaea group</taxon>
        <taxon>Methanomicrobia</taxon>
        <taxon>Methanomicrobiales</taxon>
        <taxon>Methanospirillaceae</taxon>
        <taxon>Methanospirillum</taxon>
    </lineage>
</organism>
<accession>A0A2V2NCD7</accession>
<gene>
    <name evidence="1" type="ORF">DK846_05355</name>
</gene>
<dbReference type="EMBL" id="QGMY01000003">
    <property type="protein sequence ID" value="PWR73251.1"/>
    <property type="molecule type" value="Genomic_DNA"/>
</dbReference>
<comment type="caution">
    <text evidence="1">The sequence shown here is derived from an EMBL/GenBank/DDBJ whole genome shotgun (WGS) entry which is preliminary data.</text>
</comment>
<protein>
    <submittedName>
        <fullName evidence="1">Uncharacterized protein</fullName>
    </submittedName>
</protein>
<evidence type="ECO:0000313" key="2">
    <source>
        <dbReference type="Proteomes" id="UP000245657"/>
    </source>
</evidence>
<reference evidence="1 2" key="1">
    <citation type="submission" date="2018-05" db="EMBL/GenBank/DDBJ databases">
        <title>Draft genome of Methanospirillum lacunae Ki8-1.</title>
        <authorList>
            <person name="Dueholm M.S."/>
            <person name="Nielsen P.H."/>
            <person name="Bakmann L.F."/>
            <person name="Otzen D.E."/>
        </authorList>
    </citation>
    <scope>NUCLEOTIDE SEQUENCE [LARGE SCALE GENOMIC DNA]</scope>
    <source>
        <strain evidence="1 2">Ki8-1</strain>
    </source>
</reference>
<proteinExistence type="predicted"/>
<name>A0A2V2NCD7_9EURY</name>
<dbReference type="Proteomes" id="UP000245657">
    <property type="component" value="Unassembled WGS sequence"/>
</dbReference>
<keyword evidence="2" id="KW-1185">Reference proteome</keyword>